<name>A0A9W9K0Y5_9EURO</name>
<evidence type="ECO:0000256" key="1">
    <source>
        <dbReference type="SAM" id="MobiDB-lite"/>
    </source>
</evidence>
<comment type="caution">
    <text evidence="2">The sequence shown here is derived from an EMBL/GenBank/DDBJ whole genome shotgun (WGS) entry which is preliminary data.</text>
</comment>
<dbReference type="AlphaFoldDB" id="A0A9W9K0Y5"/>
<dbReference type="EMBL" id="JAPQKH010000007">
    <property type="protein sequence ID" value="KAJ5088097.1"/>
    <property type="molecule type" value="Genomic_DNA"/>
</dbReference>
<feature type="compositionally biased region" description="Polar residues" evidence="1">
    <location>
        <begin position="23"/>
        <end position="32"/>
    </location>
</feature>
<evidence type="ECO:0000313" key="3">
    <source>
        <dbReference type="Proteomes" id="UP001149165"/>
    </source>
</evidence>
<proteinExistence type="predicted"/>
<reference evidence="2" key="2">
    <citation type="journal article" date="2023" name="IMA Fungus">
        <title>Comparative genomic study of the Penicillium genus elucidates a diverse pangenome and 15 lateral gene transfer events.</title>
        <authorList>
            <person name="Petersen C."/>
            <person name="Sorensen T."/>
            <person name="Nielsen M.R."/>
            <person name="Sondergaard T.E."/>
            <person name="Sorensen J.L."/>
            <person name="Fitzpatrick D.A."/>
            <person name="Frisvad J.C."/>
            <person name="Nielsen K.L."/>
        </authorList>
    </citation>
    <scope>NUCLEOTIDE SEQUENCE</scope>
    <source>
        <strain evidence="2">IBT 30069</strain>
    </source>
</reference>
<feature type="region of interest" description="Disordered" evidence="1">
    <location>
        <begin position="18"/>
        <end position="38"/>
    </location>
</feature>
<organism evidence="2 3">
    <name type="scientific">Penicillium angulare</name>
    <dbReference type="NCBI Taxonomy" id="116970"/>
    <lineage>
        <taxon>Eukaryota</taxon>
        <taxon>Fungi</taxon>
        <taxon>Dikarya</taxon>
        <taxon>Ascomycota</taxon>
        <taxon>Pezizomycotina</taxon>
        <taxon>Eurotiomycetes</taxon>
        <taxon>Eurotiomycetidae</taxon>
        <taxon>Eurotiales</taxon>
        <taxon>Aspergillaceae</taxon>
        <taxon>Penicillium</taxon>
    </lineage>
</organism>
<keyword evidence="3" id="KW-1185">Reference proteome</keyword>
<protein>
    <submittedName>
        <fullName evidence="2">Uncharacterized protein</fullName>
    </submittedName>
</protein>
<accession>A0A9W9K0Y5</accession>
<gene>
    <name evidence="2" type="ORF">N7456_011713</name>
</gene>
<evidence type="ECO:0000313" key="2">
    <source>
        <dbReference type="EMBL" id="KAJ5088097.1"/>
    </source>
</evidence>
<dbReference type="Proteomes" id="UP001149165">
    <property type="component" value="Unassembled WGS sequence"/>
</dbReference>
<reference evidence="2" key="1">
    <citation type="submission" date="2022-11" db="EMBL/GenBank/DDBJ databases">
        <authorList>
            <person name="Petersen C."/>
        </authorList>
    </citation>
    <scope>NUCLEOTIDE SEQUENCE</scope>
    <source>
        <strain evidence="2">IBT 30069</strain>
    </source>
</reference>
<sequence length="66" mass="7143">MVRGDCCSCEEASPRLPALSDSPVINETSSDETSCHAVGGGAQQTRQHIIANYHRLQLSQSKPMDQ</sequence>